<proteinExistence type="predicted"/>
<dbReference type="EMBL" id="AZHD01000020">
    <property type="protein sequence ID" value="OAA55239.1"/>
    <property type="molecule type" value="Genomic_DNA"/>
</dbReference>
<dbReference type="GO" id="GO:0044027">
    <property type="term" value="P:negative regulation of gene expression via chromosomal CpG island methylation"/>
    <property type="evidence" value="ECO:0007669"/>
    <property type="project" value="TreeGrafter"/>
</dbReference>
<evidence type="ECO:0000313" key="6">
    <source>
        <dbReference type="Proteomes" id="UP000076874"/>
    </source>
</evidence>
<dbReference type="Gene3D" id="2.30.280.10">
    <property type="entry name" value="SRA-YDG"/>
    <property type="match status" value="1"/>
</dbReference>
<keyword evidence="6" id="KW-1185">Reference proteome</keyword>
<comment type="caution">
    <text evidence="5">The sequence shown here is derived from an EMBL/GenBank/DDBJ whole genome shotgun (WGS) entry which is preliminary data.</text>
</comment>
<dbReference type="InterPro" id="IPR045134">
    <property type="entry name" value="UHRF1/2-like"/>
</dbReference>
<dbReference type="GO" id="GO:0016567">
    <property type="term" value="P:protein ubiquitination"/>
    <property type="evidence" value="ECO:0007669"/>
    <property type="project" value="TreeGrafter"/>
</dbReference>
<accession>A0A167N809</accession>
<dbReference type="PROSITE" id="PS51015">
    <property type="entry name" value="YDG"/>
    <property type="match status" value="1"/>
</dbReference>
<feature type="region of interest" description="Disordered" evidence="3">
    <location>
        <begin position="1"/>
        <end position="37"/>
    </location>
</feature>
<dbReference type="AlphaFoldDB" id="A0A167N809"/>
<feature type="compositionally biased region" description="Low complexity" evidence="3">
    <location>
        <begin position="18"/>
        <end position="37"/>
    </location>
</feature>
<dbReference type="OrthoDB" id="3244603at2759"/>
<dbReference type="GO" id="GO:0061630">
    <property type="term" value="F:ubiquitin protein ligase activity"/>
    <property type="evidence" value="ECO:0007669"/>
    <property type="project" value="TreeGrafter"/>
</dbReference>
<keyword evidence="1 2" id="KW-0539">Nucleus</keyword>
<dbReference type="PANTHER" id="PTHR14140">
    <property type="entry name" value="E3 UBIQUITIN-PROTEIN LIGASE UHRF-RELATED"/>
    <property type="match status" value="1"/>
</dbReference>
<organism evidence="5 6">
    <name type="scientific">Niveomyces insectorum RCEF 264</name>
    <dbReference type="NCBI Taxonomy" id="1081102"/>
    <lineage>
        <taxon>Eukaryota</taxon>
        <taxon>Fungi</taxon>
        <taxon>Dikarya</taxon>
        <taxon>Ascomycota</taxon>
        <taxon>Pezizomycotina</taxon>
        <taxon>Sordariomycetes</taxon>
        <taxon>Hypocreomycetidae</taxon>
        <taxon>Hypocreales</taxon>
        <taxon>Cordycipitaceae</taxon>
        <taxon>Niveomyces</taxon>
    </lineage>
</organism>
<feature type="region of interest" description="Disordered" evidence="3">
    <location>
        <begin position="153"/>
        <end position="190"/>
    </location>
</feature>
<dbReference type="SUPFAM" id="SSF88697">
    <property type="entry name" value="PUA domain-like"/>
    <property type="match status" value="1"/>
</dbReference>
<dbReference type="SMART" id="SM00466">
    <property type="entry name" value="SRA"/>
    <property type="match status" value="1"/>
</dbReference>
<evidence type="ECO:0000256" key="1">
    <source>
        <dbReference type="ARBA" id="ARBA00023242"/>
    </source>
</evidence>
<name>A0A167N809_9HYPO</name>
<comment type="subcellular location">
    <subcellularLocation>
        <location evidence="2">Nucleus</location>
    </subcellularLocation>
</comment>
<evidence type="ECO:0000256" key="2">
    <source>
        <dbReference type="PROSITE-ProRule" id="PRU00358"/>
    </source>
</evidence>
<evidence type="ECO:0000256" key="3">
    <source>
        <dbReference type="SAM" id="MobiDB-lite"/>
    </source>
</evidence>
<evidence type="ECO:0000313" key="5">
    <source>
        <dbReference type="EMBL" id="OAA55239.1"/>
    </source>
</evidence>
<feature type="domain" description="YDG" evidence="4">
    <location>
        <begin position="236"/>
        <end position="383"/>
    </location>
</feature>
<feature type="region of interest" description="Disordered" evidence="3">
    <location>
        <begin position="301"/>
        <end position="321"/>
    </location>
</feature>
<protein>
    <submittedName>
        <fullName evidence="5">Sra-ydg</fullName>
    </submittedName>
</protein>
<dbReference type="Pfam" id="PF02182">
    <property type="entry name" value="SAD_SRA"/>
    <property type="match status" value="1"/>
</dbReference>
<evidence type="ECO:0000259" key="4">
    <source>
        <dbReference type="PROSITE" id="PS51015"/>
    </source>
</evidence>
<gene>
    <name evidence="5" type="ORF">SPI_08334</name>
</gene>
<dbReference type="InterPro" id="IPR003105">
    <property type="entry name" value="SRA_YDG"/>
</dbReference>
<sequence>MSAASSDPPPHQPVADGAASESTASVDSTSVAPTSASAVPSTLNLIPNVGNSFASKASFITRTRQRAIHRLAVQYKSTNENRDLSRVPELEQFLLYLDNCIEMTPQLRDATYIDKGLDLIIDPKYRFPAHFVDTARRLKRKWIDENWGKDAVVDDAGGGGENNDDEDEAGAGVGEGAHSAPVLTDDNRVIRPPPRNHPIFGEQGIMHGVVITRGTKNGSRAYRRNPNYRPRNALVFGENSLTVGAWWPMQIVALFNGAHGSSQGGIAGSARLGATSIVVSGTYDDRDDDRGDVIYYSGSRGNRGGLHAHHHPATARATSGGATQALHTSATRGNPIRVLRSASGKSHWAPSVGIRYDGLYRIAQVRRVKDADGEPFERFELHRLPGQTPLEEVVRKSPTAQQRRDFKLIQEGY</sequence>
<reference evidence="5 6" key="1">
    <citation type="journal article" date="2016" name="Genome Biol. Evol.">
        <title>Divergent and convergent evolution of fungal pathogenicity.</title>
        <authorList>
            <person name="Shang Y."/>
            <person name="Xiao G."/>
            <person name="Zheng P."/>
            <person name="Cen K."/>
            <person name="Zhan S."/>
            <person name="Wang C."/>
        </authorList>
    </citation>
    <scope>NUCLEOTIDE SEQUENCE [LARGE SCALE GENOMIC DNA]</scope>
    <source>
        <strain evidence="5 6">RCEF 264</strain>
    </source>
</reference>
<dbReference type="GO" id="GO:0005634">
    <property type="term" value="C:nucleus"/>
    <property type="evidence" value="ECO:0007669"/>
    <property type="project" value="UniProtKB-SubCell"/>
</dbReference>
<dbReference type="Proteomes" id="UP000076874">
    <property type="component" value="Unassembled WGS sequence"/>
</dbReference>
<dbReference type="STRING" id="1081102.A0A167N809"/>
<dbReference type="InterPro" id="IPR015947">
    <property type="entry name" value="PUA-like_sf"/>
</dbReference>
<dbReference type="PANTHER" id="PTHR14140:SF27">
    <property type="entry name" value="OS04G0289800 PROTEIN"/>
    <property type="match status" value="1"/>
</dbReference>
<dbReference type="InterPro" id="IPR036987">
    <property type="entry name" value="SRA-YDG_sf"/>
</dbReference>